<keyword evidence="1" id="KW-0812">Transmembrane</keyword>
<keyword evidence="3" id="KW-1185">Reference proteome</keyword>
<feature type="transmembrane region" description="Helical" evidence="1">
    <location>
        <begin position="419"/>
        <end position="443"/>
    </location>
</feature>
<keyword evidence="1" id="KW-0472">Membrane</keyword>
<gene>
    <name evidence="2" type="ORF">DFH08DRAFT_940201</name>
</gene>
<feature type="transmembrane region" description="Helical" evidence="1">
    <location>
        <begin position="374"/>
        <end position="398"/>
    </location>
</feature>
<dbReference type="Proteomes" id="UP001218218">
    <property type="component" value="Unassembled WGS sequence"/>
</dbReference>
<evidence type="ECO:0000256" key="1">
    <source>
        <dbReference type="SAM" id="Phobius"/>
    </source>
</evidence>
<feature type="transmembrane region" description="Helical" evidence="1">
    <location>
        <begin position="505"/>
        <end position="526"/>
    </location>
</feature>
<comment type="caution">
    <text evidence="2">The sequence shown here is derived from an EMBL/GenBank/DDBJ whole genome shotgun (WGS) entry which is preliminary data.</text>
</comment>
<accession>A0AAD6ZNM2</accession>
<protein>
    <submittedName>
        <fullName evidence="2">Uncharacterized protein</fullName>
    </submittedName>
</protein>
<proteinExistence type="predicted"/>
<dbReference type="EMBL" id="JARIHO010000036">
    <property type="protein sequence ID" value="KAJ7330954.1"/>
    <property type="molecule type" value="Genomic_DNA"/>
</dbReference>
<keyword evidence="1" id="KW-1133">Transmembrane helix</keyword>
<sequence>MAERTQEENLRTLRLPRSVLEKQRSRVDMHKGILTNRSARKDMRRIWQTGSFCRQSRRCPRMLDRPRDHAKNAMAADTRRKTESCSHCAGEELVVRAEGQAPRRVIKEGDHGRSPENGEGWRGIGELWKNISQASVCRAQKTDILQDAVRGIRRCHTLHAGIPHAMRGTWPRGMSRNDRRGLRWNGARKNVKDRSLEFKRGVVRHAGRIRKRLRRQGKVCGYRTRRHRDIGRDSENRYAERRWYFVQFVRRFEYSSRALQEADTISVDSHLVLTLKHHRKELRTDGFATAATVPRQSLYNIVTPYLCLHMGSQPVNVPVELECLPVSDHTNDEALAHKSIFSHLDIDIFAYRPPNPRDQSFPSSVISSMPPVSLIHIISFTLAGGDVFQTIPATYAFYKKQWVKRKLSPACFFYAVARYMSIISLVTNGIVLAGMAVQILVFLRFHKGAEERTPYRAGPNLFGMDWVQFSLAFRWHICSLTDRVSQPLMQNGGCKGRVLHANEGLLYFPVVFLVNLWVVMEFLGVLQTGAASTLPRAIVLIVPPPAIQHLILSTQNLPPNKDTDFSSSQSSSQNKNQRRSALVFGAVESGQAIEFQSNVSVQSLMDDPKTSRRIYMKFD</sequence>
<dbReference type="AlphaFoldDB" id="A0AAD6ZNM2"/>
<reference evidence="2" key="1">
    <citation type="submission" date="2023-03" db="EMBL/GenBank/DDBJ databases">
        <title>Massive genome expansion in bonnet fungi (Mycena s.s.) driven by repeated elements and novel gene families across ecological guilds.</title>
        <authorList>
            <consortium name="Lawrence Berkeley National Laboratory"/>
            <person name="Harder C.B."/>
            <person name="Miyauchi S."/>
            <person name="Viragh M."/>
            <person name="Kuo A."/>
            <person name="Thoen E."/>
            <person name="Andreopoulos B."/>
            <person name="Lu D."/>
            <person name="Skrede I."/>
            <person name="Drula E."/>
            <person name="Henrissat B."/>
            <person name="Morin E."/>
            <person name="Kohler A."/>
            <person name="Barry K."/>
            <person name="LaButti K."/>
            <person name="Morin E."/>
            <person name="Salamov A."/>
            <person name="Lipzen A."/>
            <person name="Mereny Z."/>
            <person name="Hegedus B."/>
            <person name="Baldrian P."/>
            <person name="Stursova M."/>
            <person name="Weitz H."/>
            <person name="Taylor A."/>
            <person name="Grigoriev I.V."/>
            <person name="Nagy L.G."/>
            <person name="Martin F."/>
            <person name="Kauserud H."/>
        </authorList>
    </citation>
    <scope>NUCLEOTIDE SEQUENCE</scope>
    <source>
        <strain evidence="2">CBHHK002</strain>
    </source>
</reference>
<evidence type="ECO:0000313" key="3">
    <source>
        <dbReference type="Proteomes" id="UP001218218"/>
    </source>
</evidence>
<evidence type="ECO:0000313" key="2">
    <source>
        <dbReference type="EMBL" id="KAJ7330954.1"/>
    </source>
</evidence>
<organism evidence="2 3">
    <name type="scientific">Mycena albidolilacea</name>
    <dbReference type="NCBI Taxonomy" id="1033008"/>
    <lineage>
        <taxon>Eukaryota</taxon>
        <taxon>Fungi</taxon>
        <taxon>Dikarya</taxon>
        <taxon>Basidiomycota</taxon>
        <taxon>Agaricomycotina</taxon>
        <taxon>Agaricomycetes</taxon>
        <taxon>Agaricomycetidae</taxon>
        <taxon>Agaricales</taxon>
        <taxon>Marasmiineae</taxon>
        <taxon>Mycenaceae</taxon>
        <taxon>Mycena</taxon>
    </lineage>
</organism>
<name>A0AAD6ZNM2_9AGAR</name>